<feature type="compositionally biased region" description="Polar residues" evidence="1">
    <location>
        <begin position="1"/>
        <end position="20"/>
    </location>
</feature>
<accession>A0A1R0H4I5</accession>
<evidence type="ECO:0000313" key="3">
    <source>
        <dbReference type="Proteomes" id="UP000187455"/>
    </source>
</evidence>
<dbReference type="AlphaFoldDB" id="A0A1R0H4I5"/>
<proteinExistence type="predicted"/>
<keyword evidence="3" id="KW-1185">Reference proteome</keyword>
<evidence type="ECO:0000256" key="1">
    <source>
        <dbReference type="SAM" id="MobiDB-lite"/>
    </source>
</evidence>
<name>A0A1R0H4I5_9FUNG</name>
<protein>
    <submittedName>
        <fullName evidence="2">Uncharacterized protein</fullName>
    </submittedName>
</protein>
<feature type="region of interest" description="Disordered" evidence="1">
    <location>
        <begin position="1"/>
        <end position="24"/>
    </location>
</feature>
<dbReference type="EMBL" id="LSSL01000657">
    <property type="protein sequence ID" value="OLY84013.1"/>
    <property type="molecule type" value="Genomic_DNA"/>
</dbReference>
<reference evidence="2 3" key="1">
    <citation type="journal article" date="2016" name="Mol. Biol. Evol.">
        <title>Genome-Wide Survey of Gut Fungi (Harpellales) Reveals the First Horizontally Transferred Ubiquitin Gene from a Mosquito Host.</title>
        <authorList>
            <person name="Wang Y."/>
            <person name="White M.M."/>
            <person name="Kvist S."/>
            <person name="Moncalvo J.M."/>
        </authorList>
    </citation>
    <scope>NUCLEOTIDE SEQUENCE [LARGE SCALE GENOMIC DNA]</scope>
    <source>
        <strain evidence="2 3">ALG-7-W6</strain>
    </source>
</reference>
<sequence>MESSSTGLKQADLETSNESKLVSPRPSLGLNWSYVCHQRIHLMTVQSASHGSNTSININVSKNAEDASHGFSIKASLTKSISMVTKNSYKYKFRIYHLFCIIAIKKKQDNSTN</sequence>
<dbReference type="Proteomes" id="UP000187455">
    <property type="component" value="Unassembled WGS sequence"/>
</dbReference>
<organism evidence="2 3">
    <name type="scientific">Smittium mucronatum</name>
    <dbReference type="NCBI Taxonomy" id="133383"/>
    <lineage>
        <taxon>Eukaryota</taxon>
        <taxon>Fungi</taxon>
        <taxon>Fungi incertae sedis</taxon>
        <taxon>Zoopagomycota</taxon>
        <taxon>Kickxellomycotina</taxon>
        <taxon>Harpellomycetes</taxon>
        <taxon>Harpellales</taxon>
        <taxon>Legeriomycetaceae</taxon>
        <taxon>Smittium</taxon>
    </lineage>
</organism>
<gene>
    <name evidence="2" type="ORF">AYI68_g1835</name>
</gene>
<comment type="caution">
    <text evidence="2">The sequence shown here is derived from an EMBL/GenBank/DDBJ whole genome shotgun (WGS) entry which is preliminary data.</text>
</comment>
<evidence type="ECO:0000313" key="2">
    <source>
        <dbReference type="EMBL" id="OLY84013.1"/>
    </source>
</evidence>